<name>L0EX25_LIBCB</name>
<proteinExistence type="predicted"/>
<dbReference type="EMBL" id="CP003789">
    <property type="protein sequence ID" value="AGA64926.1"/>
    <property type="molecule type" value="Genomic_DNA"/>
</dbReference>
<keyword evidence="1 2" id="KW-0812">Transmembrane</keyword>
<gene>
    <name evidence="2" type="ordered locus">B488_09340</name>
</gene>
<organism evidence="2 3">
    <name type="scientific">Liberibacter crescens (strain BT-1)</name>
    <dbReference type="NCBI Taxonomy" id="1215343"/>
    <lineage>
        <taxon>Bacteria</taxon>
        <taxon>Pseudomonadati</taxon>
        <taxon>Pseudomonadota</taxon>
        <taxon>Alphaproteobacteria</taxon>
        <taxon>Hyphomicrobiales</taxon>
        <taxon>Rhizobiaceae</taxon>
        <taxon>Liberibacter</taxon>
    </lineage>
</organism>
<dbReference type="Proteomes" id="UP000010799">
    <property type="component" value="Chromosome"/>
</dbReference>
<dbReference type="AlphaFoldDB" id="L0EX25"/>
<keyword evidence="3" id="KW-1185">Reference proteome</keyword>
<feature type="transmembrane region" description="Helical" evidence="1">
    <location>
        <begin position="7"/>
        <end position="27"/>
    </location>
</feature>
<protein>
    <submittedName>
        <fullName evidence="2">Putative transmembrane protein</fullName>
    </submittedName>
</protein>
<dbReference type="STRING" id="1215343.B488_09340"/>
<evidence type="ECO:0000313" key="2">
    <source>
        <dbReference type="EMBL" id="AGA64926.1"/>
    </source>
</evidence>
<dbReference type="eggNOG" id="ENOG5032TD2">
    <property type="taxonomic scope" value="Bacteria"/>
</dbReference>
<sequence length="176" mass="20312">MIRTFLIGLWVSIVTLATVYVVLYMSVPDKPNESEDIGIKMSEILKSEQVSVPVISEGDVQAYFVVQLSFMIEKDKAKKINFFLKEMITDHLYTLLIGSSVINIQKLKEFDLENFRKEVKEGLNSQFGTDVLLRVFIDKIDYFPKASIRHNSSRSKYRRIKLLKFSESENFNTASP</sequence>
<dbReference type="KEGG" id="lcc:B488_09340"/>
<keyword evidence="1" id="KW-1133">Transmembrane helix</keyword>
<evidence type="ECO:0000256" key="1">
    <source>
        <dbReference type="SAM" id="Phobius"/>
    </source>
</evidence>
<keyword evidence="1" id="KW-0472">Membrane</keyword>
<evidence type="ECO:0000313" key="3">
    <source>
        <dbReference type="Proteomes" id="UP000010799"/>
    </source>
</evidence>
<reference evidence="2 3" key="1">
    <citation type="journal article" date="2012" name="Stand. Genomic Sci.">
        <title>Complete genome sequence of Liberibacter crescens BT-1.</title>
        <authorList>
            <person name="Leonard M.T."/>
            <person name="Fagen J.R."/>
            <person name="Davis-Richardson A.G."/>
            <person name="Davis M.J."/>
            <person name="Triplett E.W."/>
        </authorList>
    </citation>
    <scope>NUCLEOTIDE SEQUENCE [LARGE SCALE GENOMIC DNA]</scope>
    <source>
        <strain evidence="2 3">BT-1</strain>
    </source>
</reference>
<dbReference type="RefSeq" id="WP_015273351.1">
    <property type="nucleotide sequence ID" value="NC_019907.1"/>
</dbReference>
<dbReference type="PATRIC" id="fig|1215343.11.peg.961"/>
<accession>L0EX25</accession>
<dbReference type="HOGENOM" id="CLU_122346_0_0_5"/>